<name>A0A0B5AUU8_9BACL</name>
<dbReference type="Gene3D" id="3.40.50.720">
    <property type="entry name" value="NAD(P)-binding Rossmann-like Domain"/>
    <property type="match status" value="1"/>
</dbReference>
<comment type="catalytic activity">
    <reaction evidence="6">
        <text>precorrin-2 + NAD(+) = sirohydrochlorin + NADH + 2 H(+)</text>
        <dbReference type="Rhea" id="RHEA:15613"/>
        <dbReference type="ChEBI" id="CHEBI:15378"/>
        <dbReference type="ChEBI" id="CHEBI:57540"/>
        <dbReference type="ChEBI" id="CHEBI:57945"/>
        <dbReference type="ChEBI" id="CHEBI:58351"/>
        <dbReference type="ChEBI" id="CHEBI:58827"/>
        <dbReference type="EC" id="1.3.1.76"/>
    </reaction>
</comment>
<dbReference type="InterPro" id="IPR006367">
    <property type="entry name" value="Sirohaem_synthase_N"/>
</dbReference>
<dbReference type="SUPFAM" id="SSF51735">
    <property type="entry name" value="NAD(P)-binding Rossmann-fold domains"/>
    <property type="match status" value="1"/>
</dbReference>
<gene>
    <name evidence="8" type="ORF">JMA_24770</name>
</gene>
<dbReference type="InterPro" id="IPR036291">
    <property type="entry name" value="NAD(P)-bd_dom_sf"/>
</dbReference>
<dbReference type="InterPro" id="IPR042518">
    <property type="entry name" value="SirC_C"/>
</dbReference>
<comment type="pathway">
    <text evidence="1">Porphyrin-containing compound metabolism; siroheme biosynthesis; sirohydrochlorin from precorrin-2: step 1/1.</text>
</comment>
<dbReference type="Pfam" id="PF14824">
    <property type="entry name" value="Sirohm_synth_M"/>
    <property type="match status" value="1"/>
</dbReference>
<dbReference type="BioCyc" id="JESP1508404:G14D9-11733-MONOMER"/>
<evidence type="ECO:0000256" key="2">
    <source>
        <dbReference type="ARBA" id="ARBA00012400"/>
    </source>
</evidence>
<evidence type="ECO:0000256" key="5">
    <source>
        <dbReference type="ARBA" id="ARBA00023244"/>
    </source>
</evidence>
<dbReference type="SUPFAM" id="SSF75615">
    <property type="entry name" value="Siroheme synthase middle domains-like"/>
    <property type="match status" value="1"/>
</dbReference>
<keyword evidence="3" id="KW-0560">Oxidoreductase</keyword>
<dbReference type="PANTHER" id="PTHR35330:SF1">
    <property type="entry name" value="SIROHEME BIOSYNTHESIS PROTEIN MET8"/>
    <property type="match status" value="1"/>
</dbReference>
<feature type="domain" description="Siroheme synthase central" evidence="7">
    <location>
        <begin position="118"/>
        <end position="144"/>
    </location>
</feature>
<keyword evidence="9" id="KW-1185">Reference proteome</keyword>
<dbReference type="HOGENOM" id="CLU_011276_8_1_9"/>
<dbReference type="InterPro" id="IPR028161">
    <property type="entry name" value="Met8-like"/>
</dbReference>
<dbReference type="NCBIfam" id="TIGR01470">
    <property type="entry name" value="cysG_Nterm"/>
    <property type="match status" value="1"/>
</dbReference>
<reference evidence="8 9" key="1">
    <citation type="submission" date="2014-08" db="EMBL/GenBank/DDBJ databases">
        <title>Complete genome of a marine bacteria Jeotgalibacillus malaysiensis.</title>
        <authorList>
            <person name="Yaakop A.S."/>
            <person name="Chan K.-G."/>
            <person name="Goh K.M."/>
        </authorList>
    </citation>
    <scope>NUCLEOTIDE SEQUENCE [LARGE SCALE GENOMIC DNA]</scope>
    <source>
        <strain evidence="8 9">D5</strain>
    </source>
</reference>
<protein>
    <recommendedName>
        <fullName evidence="2">precorrin-2 dehydrogenase</fullName>
        <ecNumber evidence="2">1.3.1.76</ecNumber>
    </recommendedName>
</protein>
<dbReference type="STRING" id="1508404.JMA_24770"/>
<dbReference type="GO" id="GO:0004325">
    <property type="term" value="F:ferrochelatase activity"/>
    <property type="evidence" value="ECO:0007669"/>
    <property type="project" value="InterPro"/>
</dbReference>
<evidence type="ECO:0000256" key="3">
    <source>
        <dbReference type="ARBA" id="ARBA00023002"/>
    </source>
</evidence>
<dbReference type="GO" id="GO:0043115">
    <property type="term" value="F:precorrin-2 dehydrogenase activity"/>
    <property type="evidence" value="ECO:0007669"/>
    <property type="project" value="UniProtKB-EC"/>
</dbReference>
<organism evidence="8 9">
    <name type="scientific">Jeotgalibacillus malaysiensis</name>
    <dbReference type="NCBI Taxonomy" id="1508404"/>
    <lineage>
        <taxon>Bacteria</taxon>
        <taxon>Bacillati</taxon>
        <taxon>Bacillota</taxon>
        <taxon>Bacilli</taxon>
        <taxon>Bacillales</taxon>
        <taxon>Caryophanaceae</taxon>
        <taxon>Jeotgalibacillus</taxon>
    </lineage>
</organism>
<keyword evidence="5" id="KW-0627">Porphyrin biosynthesis</keyword>
<evidence type="ECO:0000256" key="4">
    <source>
        <dbReference type="ARBA" id="ARBA00023027"/>
    </source>
</evidence>
<evidence type="ECO:0000256" key="6">
    <source>
        <dbReference type="ARBA" id="ARBA00047561"/>
    </source>
</evidence>
<dbReference type="EMBL" id="CP009416">
    <property type="protein sequence ID" value="AJD91794.1"/>
    <property type="molecule type" value="Genomic_DNA"/>
</dbReference>
<dbReference type="InterPro" id="IPR028281">
    <property type="entry name" value="Sirohaem_synthase_central"/>
</dbReference>
<accession>A0A0B5AUU8</accession>
<dbReference type="GO" id="GO:0019354">
    <property type="term" value="P:siroheme biosynthetic process"/>
    <property type="evidence" value="ECO:0007669"/>
    <property type="project" value="UniProtKB-UniPathway"/>
</dbReference>
<dbReference type="Proteomes" id="UP000031449">
    <property type="component" value="Chromosome"/>
</dbReference>
<evidence type="ECO:0000313" key="8">
    <source>
        <dbReference type="EMBL" id="AJD91794.1"/>
    </source>
</evidence>
<evidence type="ECO:0000259" key="7">
    <source>
        <dbReference type="Pfam" id="PF14824"/>
    </source>
</evidence>
<dbReference type="Pfam" id="PF22440">
    <property type="entry name" value="SirC_C"/>
    <property type="match status" value="1"/>
</dbReference>
<evidence type="ECO:0000313" key="9">
    <source>
        <dbReference type="Proteomes" id="UP000031449"/>
    </source>
</evidence>
<dbReference type="PANTHER" id="PTHR35330">
    <property type="entry name" value="SIROHEME BIOSYNTHESIS PROTEIN MET8"/>
    <property type="match status" value="1"/>
</dbReference>
<dbReference type="Gene3D" id="1.10.8.610">
    <property type="entry name" value="SirC, precorrin-2 dehydrogenase, C-terminal helical domain-like"/>
    <property type="match status" value="1"/>
</dbReference>
<sequence length="203" mass="22227">MSHLPLTVNMKGKRVVIVGGGNVAEKRVKKLLEADASITIVSPEITPGLGHLAGEERFHWKRRTFERSDIEGAFLLIAATGIRHVDEEVKKAGDNVPLVNIAGEADAGNIHFPAHFSRGRLSVAVSTGGASPALAARIKSRLEEEYDEDYAAYLDYLHDCRTKIKTSGLSEEKKKEAIKKLLDEDCGEEKEQALIVARLEGIE</sequence>
<dbReference type="EC" id="1.3.1.76" evidence="2"/>
<dbReference type="Pfam" id="PF13241">
    <property type="entry name" value="NAD_binding_7"/>
    <property type="match status" value="1"/>
</dbReference>
<dbReference type="AlphaFoldDB" id="A0A0B5AUU8"/>
<dbReference type="NCBIfam" id="NF005222">
    <property type="entry name" value="PRK06718.1"/>
    <property type="match status" value="1"/>
</dbReference>
<dbReference type="UniPathway" id="UPA00262">
    <property type="reaction ID" value="UER00222"/>
</dbReference>
<keyword evidence="4" id="KW-0520">NAD</keyword>
<dbReference type="KEGG" id="jeo:JMA_24770"/>
<evidence type="ECO:0000256" key="1">
    <source>
        <dbReference type="ARBA" id="ARBA00005010"/>
    </source>
</evidence>
<proteinExistence type="predicted"/>